<name>A0A318QEM0_9PROT</name>
<gene>
    <name evidence="8" type="primary">mobA</name>
    <name evidence="10" type="ORF">CFR77_12725</name>
</gene>
<feature type="binding site" evidence="8">
    <location>
        <position position="33"/>
    </location>
    <ligand>
        <name>GTP</name>
        <dbReference type="ChEBI" id="CHEBI:37565"/>
    </ligand>
</feature>
<keyword evidence="11" id="KW-1185">Reference proteome</keyword>
<dbReference type="GO" id="GO:0061603">
    <property type="term" value="F:molybdenum cofactor guanylyltransferase activity"/>
    <property type="evidence" value="ECO:0007669"/>
    <property type="project" value="UniProtKB-EC"/>
</dbReference>
<keyword evidence="4 8" id="KW-0547">Nucleotide-binding</keyword>
<dbReference type="GO" id="GO:0046872">
    <property type="term" value="F:metal ion binding"/>
    <property type="evidence" value="ECO:0007669"/>
    <property type="project" value="UniProtKB-KW"/>
</dbReference>
<keyword evidence="10" id="KW-0548">Nucleotidyltransferase</keyword>
<dbReference type="GO" id="GO:0006777">
    <property type="term" value="P:Mo-molybdopterin cofactor biosynthetic process"/>
    <property type="evidence" value="ECO:0007669"/>
    <property type="project" value="UniProtKB-KW"/>
</dbReference>
<evidence type="ECO:0000259" key="9">
    <source>
        <dbReference type="Pfam" id="PF12804"/>
    </source>
</evidence>
<comment type="subcellular location">
    <subcellularLocation>
        <location evidence="8">Cytoplasm</location>
    </subcellularLocation>
</comment>
<keyword evidence="5 8" id="KW-0460">Magnesium</keyword>
<dbReference type="EMBL" id="NKUA01000019">
    <property type="protein sequence ID" value="PYD78056.1"/>
    <property type="molecule type" value="Genomic_DNA"/>
</dbReference>
<evidence type="ECO:0000256" key="7">
    <source>
        <dbReference type="ARBA" id="ARBA00023150"/>
    </source>
</evidence>
<keyword evidence="7 8" id="KW-0501">Molybdenum cofactor biosynthesis</keyword>
<sequence>MHTPIFTGARAMTAFLYGLVLAGGESRRMGHDKAALPYGGRPQLARAFDLVARHVKRCFVSIRPDQQFDPLRASYPCIVDRRETKDMLGGGPMVGVLSAHIAYPDVAWLVVACDLPMLDDTTLATLAHERNADQAATAYVSESDGLPEPLCTIWEPATLAALNRQAADQKIRPRQMLGGSAVRLLEVKKPGALENVNAPDERNRVLQRLGCSEQDLKCSL</sequence>
<comment type="caution">
    <text evidence="8">Lacks conserved residue(s) required for the propagation of feature annotation.</text>
</comment>
<comment type="similarity">
    <text evidence="8">Belongs to the MobA family.</text>
</comment>
<dbReference type="InterPro" id="IPR025877">
    <property type="entry name" value="MobA-like_NTP_Trfase"/>
</dbReference>
<evidence type="ECO:0000256" key="8">
    <source>
        <dbReference type="HAMAP-Rule" id="MF_00316"/>
    </source>
</evidence>
<dbReference type="SUPFAM" id="SSF53448">
    <property type="entry name" value="Nucleotide-diphospho-sugar transferases"/>
    <property type="match status" value="1"/>
</dbReference>
<comment type="cofactor">
    <cofactor evidence="8">
        <name>Mg(2+)</name>
        <dbReference type="ChEBI" id="CHEBI:18420"/>
    </cofactor>
</comment>
<evidence type="ECO:0000256" key="2">
    <source>
        <dbReference type="ARBA" id="ARBA00022679"/>
    </source>
</evidence>
<feature type="binding site" evidence="8">
    <location>
        <begin position="21"/>
        <end position="23"/>
    </location>
    <ligand>
        <name>GTP</name>
        <dbReference type="ChEBI" id="CHEBI:37565"/>
    </ligand>
</feature>
<dbReference type="InterPro" id="IPR013482">
    <property type="entry name" value="Molybde_CF_guanTrfase"/>
</dbReference>
<dbReference type="OrthoDB" id="9800712at2"/>
<organism evidence="10 11">
    <name type="scientific">Komagataeibacter sucrofermentans</name>
    <dbReference type="NCBI Taxonomy" id="1053551"/>
    <lineage>
        <taxon>Bacteria</taxon>
        <taxon>Pseudomonadati</taxon>
        <taxon>Pseudomonadota</taxon>
        <taxon>Alphaproteobacteria</taxon>
        <taxon>Acetobacterales</taxon>
        <taxon>Acetobacteraceae</taxon>
        <taxon>Komagataeibacter</taxon>
    </lineage>
</organism>
<comment type="function">
    <text evidence="8">Transfers a GMP moiety from GTP to Mo-molybdopterin (Mo-MPT) cofactor (Moco or molybdenum cofactor) to form Mo-molybdopterin guanine dinucleotide (Mo-MGD) cofactor.</text>
</comment>
<protein>
    <recommendedName>
        <fullName evidence="8">Molybdenum cofactor guanylyltransferase</fullName>
        <shortName evidence="8">MoCo guanylyltransferase</shortName>
        <ecNumber evidence="8">2.7.7.77</ecNumber>
    </recommendedName>
    <alternativeName>
        <fullName evidence="8">GTP:molybdopterin guanylyltransferase</fullName>
    </alternativeName>
    <alternativeName>
        <fullName evidence="8">Mo-MPT guanylyltransferase</fullName>
    </alternativeName>
    <alternativeName>
        <fullName evidence="8">Molybdopterin guanylyltransferase</fullName>
    </alternativeName>
    <alternativeName>
        <fullName evidence="8">Molybdopterin-guanine dinucleotide synthase</fullName>
        <shortName evidence="8">MGD synthase</shortName>
    </alternativeName>
</protein>
<comment type="subunit">
    <text evidence="8">Monomer.</text>
</comment>
<dbReference type="CDD" id="cd02503">
    <property type="entry name" value="MobA"/>
    <property type="match status" value="1"/>
</dbReference>
<dbReference type="Proteomes" id="UP000247814">
    <property type="component" value="Unassembled WGS sequence"/>
</dbReference>
<comment type="catalytic activity">
    <reaction evidence="8">
        <text>Mo-molybdopterin + GTP + H(+) = Mo-molybdopterin guanine dinucleotide + diphosphate</text>
        <dbReference type="Rhea" id="RHEA:34243"/>
        <dbReference type="ChEBI" id="CHEBI:15378"/>
        <dbReference type="ChEBI" id="CHEBI:33019"/>
        <dbReference type="ChEBI" id="CHEBI:37565"/>
        <dbReference type="ChEBI" id="CHEBI:71302"/>
        <dbReference type="ChEBI" id="CHEBI:71310"/>
        <dbReference type="EC" id="2.7.7.77"/>
    </reaction>
</comment>
<evidence type="ECO:0000256" key="6">
    <source>
        <dbReference type="ARBA" id="ARBA00023134"/>
    </source>
</evidence>
<feature type="binding site" evidence="8">
    <location>
        <position position="114"/>
    </location>
    <ligand>
        <name>Mg(2+)</name>
        <dbReference type="ChEBI" id="CHEBI:18420"/>
    </ligand>
</feature>
<dbReference type="PANTHER" id="PTHR19136:SF81">
    <property type="entry name" value="MOLYBDENUM COFACTOR GUANYLYLTRANSFERASE"/>
    <property type="match status" value="1"/>
</dbReference>
<dbReference type="InterPro" id="IPR029044">
    <property type="entry name" value="Nucleotide-diphossugar_trans"/>
</dbReference>
<dbReference type="EC" id="2.7.7.77" evidence="8"/>
<keyword evidence="6 8" id="KW-0342">GTP-binding</keyword>
<accession>A0A318QEM0</accession>
<dbReference type="AlphaFoldDB" id="A0A318QEM0"/>
<feature type="binding site" evidence="8">
    <location>
        <position position="80"/>
    </location>
    <ligand>
        <name>GTP</name>
        <dbReference type="ChEBI" id="CHEBI:37565"/>
    </ligand>
</feature>
<keyword evidence="1 8" id="KW-0963">Cytoplasm</keyword>
<evidence type="ECO:0000313" key="10">
    <source>
        <dbReference type="EMBL" id="PYD78056.1"/>
    </source>
</evidence>
<feature type="binding site" evidence="8">
    <location>
        <position position="114"/>
    </location>
    <ligand>
        <name>GTP</name>
        <dbReference type="ChEBI" id="CHEBI:37565"/>
    </ligand>
</feature>
<keyword evidence="3 8" id="KW-0479">Metal-binding</keyword>
<evidence type="ECO:0000256" key="3">
    <source>
        <dbReference type="ARBA" id="ARBA00022723"/>
    </source>
</evidence>
<comment type="domain">
    <text evidence="8">The N-terminal domain determines nucleotide recognition and specific binding, while the C-terminal domain determines the specific binding to the target protein.</text>
</comment>
<dbReference type="Gene3D" id="3.90.550.10">
    <property type="entry name" value="Spore Coat Polysaccharide Biosynthesis Protein SpsA, Chain A"/>
    <property type="match status" value="1"/>
</dbReference>
<dbReference type="PANTHER" id="PTHR19136">
    <property type="entry name" value="MOLYBDENUM COFACTOR GUANYLYLTRANSFERASE"/>
    <property type="match status" value="1"/>
</dbReference>
<evidence type="ECO:0000256" key="5">
    <source>
        <dbReference type="ARBA" id="ARBA00022842"/>
    </source>
</evidence>
<dbReference type="GO" id="GO:0005525">
    <property type="term" value="F:GTP binding"/>
    <property type="evidence" value="ECO:0007669"/>
    <property type="project" value="UniProtKB-UniRule"/>
</dbReference>
<proteinExistence type="inferred from homology"/>
<evidence type="ECO:0000256" key="4">
    <source>
        <dbReference type="ARBA" id="ARBA00022741"/>
    </source>
</evidence>
<feature type="domain" description="MobA-like NTP transferase" evidence="9">
    <location>
        <begin position="18"/>
        <end position="172"/>
    </location>
</feature>
<evidence type="ECO:0000256" key="1">
    <source>
        <dbReference type="ARBA" id="ARBA00022490"/>
    </source>
</evidence>
<reference evidence="10 11" key="1">
    <citation type="submission" date="2017-07" db="EMBL/GenBank/DDBJ databases">
        <title>A draft genome sequence of Komagataeibacter sucrofermentans LMG 18788.</title>
        <authorList>
            <person name="Skraban J."/>
            <person name="Cleenwerck I."/>
            <person name="Vandamme P."/>
            <person name="Trcek J."/>
        </authorList>
    </citation>
    <scope>NUCLEOTIDE SEQUENCE [LARGE SCALE GENOMIC DNA]</scope>
    <source>
        <strain evidence="10 11">LMG 18788</strain>
    </source>
</reference>
<keyword evidence="2 8" id="KW-0808">Transferase</keyword>
<dbReference type="HAMAP" id="MF_00316">
    <property type="entry name" value="MobA"/>
    <property type="match status" value="1"/>
</dbReference>
<comment type="caution">
    <text evidence="10">The sequence shown here is derived from an EMBL/GenBank/DDBJ whole genome shotgun (WGS) entry which is preliminary data.</text>
</comment>
<dbReference type="GO" id="GO:0005737">
    <property type="term" value="C:cytoplasm"/>
    <property type="evidence" value="ECO:0007669"/>
    <property type="project" value="UniProtKB-SubCell"/>
</dbReference>
<dbReference type="Pfam" id="PF12804">
    <property type="entry name" value="NTP_transf_3"/>
    <property type="match status" value="1"/>
</dbReference>
<evidence type="ECO:0000313" key="11">
    <source>
        <dbReference type="Proteomes" id="UP000247814"/>
    </source>
</evidence>